<evidence type="ECO:0000313" key="3">
    <source>
        <dbReference type="Proteomes" id="UP000192247"/>
    </source>
</evidence>
<organism evidence="2 3">
    <name type="scientific">Tropilaelaps mercedesae</name>
    <dbReference type="NCBI Taxonomy" id="418985"/>
    <lineage>
        <taxon>Eukaryota</taxon>
        <taxon>Metazoa</taxon>
        <taxon>Ecdysozoa</taxon>
        <taxon>Arthropoda</taxon>
        <taxon>Chelicerata</taxon>
        <taxon>Arachnida</taxon>
        <taxon>Acari</taxon>
        <taxon>Parasitiformes</taxon>
        <taxon>Mesostigmata</taxon>
        <taxon>Gamasina</taxon>
        <taxon>Dermanyssoidea</taxon>
        <taxon>Laelapidae</taxon>
        <taxon>Tropilaelaps</taxon>
    </lineage>
</organism>
<protein>
    <submittedName>
        <fullName evidence="2">Uncharacterized protein</fullName>
    </submittedName>
</protein>
<comment type="caution">
    <text evidence="2">The sequence shown here is derived from an EMBL/GenBank/DDBJ whole genome shotgun (WGS) entry which is preliminary data.</text>
</comment>
<feature type="signal peptide" evidence="1">
    <location>
        <begin position="1"/>
        <end position="20"/>
    </location>
</feature>
<proteinExistence type="predicted"/>
<name>A0A1V9XWN7_9ACAR</name>
<dbReference type="EMBL" id="MNPL01002989">
    <property type="protein sequence ID" value="OQR77842.1"/>
    <property type="molecule type" value="Genomic_DNA"/>
</dbReference>
<evidence type="ECO:0000256" key="1">
    <source>
        <dbReference type="SAM" id="SignalP"/>
    </source>
</evidence>
<keyword evidence="3" id="KW-1185">Reference proteome</keyword>
<dbReference type="Proteomes" id="UP000192247">
    <property type="component" value="Unassembled WGS sequence"/>
</dbReference>
<sequence length="107" mass="11372">MRFQLLIAIGCVSFLKPATAQGLLGVLRCGSDSFTIQQTCPLHCDLALDTFSCSVCVCPPCIICPEPCYFGSFSGGLHGECPGCAPINACRFGFFRSTTVRRPTGVS</sequence>
<evidence type="ECO:0000313" key="2">
    <source>
        <dbReference type="EMBL" id="OQR77842.1"/>
    </source>
</evidence>
<reference evidence="2 3" key="1">
    <citation type="journal article" date="2017" name="Gigascience">
        <title>Draft genome of the honey bee ectoparasitic mite, Tropilaelaps mercedesae, is shaped by the parasitic life history.</title>
        <authorList>
            <person name="Dong X."/>
            <person name="Armstrong S.D."/>
            <person name="Xia D."/>
            <person name="Makepeace B.L."/>
            <person name="Darby A.C."/>
            <person name="Kadowaki T."/>
        </authorList>
    </citation>
    <scope>NUCLEOTIDE SEQUENCE [LARGE SCALE GENOMIC DNA]</scope>
    <source>
        <strain evidence="2">Wuxi-XJTLU</strain>
    </source>
</reference>
<gene>
    <name evidence="2" type="ORF">BIW11_06807</name>
</gene>
<feature type="chain" id="PRO_5012528936" evidence="1">
    <location>
        <begin position="21"/>
        <end position="107"/>
    </location>
</feature>
<keyword evidence="1" id="KW-0732">Signal</keyword>
<accession>A0A1V9XWN7</accession>
<dbReference type="InParanoid" id="A0A1V9XWN7"/>
<dbReference type="OrthoDB" id="10446276at2759"/>
<dbReference type="AlphaFoldDB" id="A0A1V9XWN7"/>